<dbReference type="InterPro" id="IPR028191">
    <property type="entry name" value="WASH-4_N"/>
</dbReference>
<dbReference type="InterPro" id="IPR028283">
    <property type="entry name" value="WASH-7_C"/>
</dbReference>
<evidence type="ECO:0000256" key="1">
    <source>
        <dbReference type="SAM" id="MobiDB-lite"/>
    </source>
</evidence>
<evidence type="ECO:0000259" key="2">
    <source>
        <dbReference type="Pfam" id="PF14744"/>
    </source>
</evidence>
<dbReference type="GO" id="GO:0071203">
    <property type="term" value="C:WASH complex"/>
    <property type="evidence" value="ECO:0007669"/>
    <property type="project" value="InterPro"/>
</dbReference>
<feature type="domain" description="WASH complex subunit 7 central" evidence="2">
    <location>
        <begin position="600"/>
        <end position="829"/>
    </location>
</feature>
<comment type="caution">
    <text evidence="5">The sequence shown here is derived from an EMBL/GenBank/DDBJ whole genome shotgun (WGS) entry which is preliminary data.</text>
</comment>
<evidence type="ECO:0000313" key="6">
    <source>
        <dbReference type="Proteomes" id="UP001208570"/>
    </source>
</evidence>
<feature type="compositionally biased region" description="Polar residues" evidence="1">
    <location>
        <begin position="1090"/>
        <end position="1099"/>
    </location>
</feature>
<feature type="domain" description="WASH complex subunit 7 central" evidence="2">
    <location>
        <begin position="845"/>
        <end position="872"/>
    </location>
</feature>
<dbReference type="PANTHER" id="PTHR31409">
    <property type="entry name" value="WASH COMPLEX SUBUNIT 4"/>
    <property type="match status" value="1"/>
</dbReference>
<name>A0AAD9N783_9ANNE</name>
<dbReference type="GO" id="GO:0016197">
    <property type="term" value="P:endosomal transport"/>
    <property type="evidence" value="ECO:0007669"/>
    <property type="project" value="TreeGrafter"/>
</dbReference>
<dbReference type="AlphaFoldDB" id="A0AAD9N783"/>
<evidence type="ECO:0000259" key="3">
    <source>
        <dbReference type="Pfam" id="PF14745"/>
    </source>
</evidence>
<sequence length="1099" mass="127386">MMAGSTREEWVYDQFDDGSQEIVSEVQLKKFQTFLQDYAQQLNDIEHALGESVSDSWDITLDPITLQFLPYEQTSLLQLVQTDNKILNKVITVLAALCCEMKSLKHEANNKFYSALLFYGEGGAENMLEDGEAQIEIGRFIPLLQELSCFVNRSYEVIKNVVCQLSCLYTSGKMTPKVINTSGVHLQSVFEHLGELLSVLITLDEIIVNHVTLKEHWTMYKRMLKSVYHNPQKFTFPDDKLRTFEKVLKKLEAELLDGMIFQNAVEQIFDDGSVNVSKNTLLAEEFSYSIKSCINDIMPIIGEPNEIDQRLRYVAVCGLFILYFNIFRIVDKKITKILWDVHKKIPAIHLCGNILWFPNEFLFNKLPHLSKMYDKRMLTAVAGSRQNWLSLKTQMLSRDVQAMHLQVCAWIVKMESHHETSQHIFDDVRSCCMLYLQGLLYANNISHLVRTVLNLHVALSKPMTKTSVLALCRLVELLKAIQHTFHRKSMKVAESVNRIVEHLSFVALSTITTAKKRIVSEKRYSDKKLDMLSSLILAENVLSGPGTKERRLVLHLALAIAKQMHVFRDDELAALVGTLKKLDVISEMSEKLHKACDCSFMYWHRVILPIYLTDLFENAVDVHKLHYMFGALRDCVLPMKMTRHKSSPEVLLDAFQKEVMANLKEYLLAPLCTEIETDLRLHIHKHLEQSDDRNPFRIGIKDLSQFIRLKPIRFFDDMINIRDYVERYLDRTFYNLTTVALHDWKTYGDMRNLAKHKYDLQTLEAHLPSQTLEQGLDVLEIMRNIHVFVSKYLYNLNNQIFVEKTSNNKFLNTINIRHIANSIRTHGTGSEILQRKSSPDRPERNAMGYIRMIRSGGLHCCSNAIRFIPDLEDIVNFEELCKEENLSVECQQAAKQLDDVISDLSKNFAEGTEYFKMLVDVFSPEFRNPKNMHLRNFFVILPPLTLNFVEYMINSKEKLNKKNKHGAAFTDDGFAMGVAYILKLLDQYHEFDSLHWFQSVRRKYLIEKEKVAKQSHSNRVDEKLQQTMTLTLKRLEIYQQEFDLLYYSLTSARIFFRADKTAAEEREENRNKEVTDIKEGEANGKRETTEINSVGESTA</sequence>
<feature type="domain" description="WASH complex subunit 7 C-terminal" evidence="4">
    <location>
        <begin position="891"/>
        <end position="1057"/>
    </location>
</feature>
<evidence type="ECO:0000259" key="4">
    <source>
        <dbReference type="Pfam" id="PF14746"/>
    </source>
</evidence>
<dbReference type="PANTHER" id="PTHR31409:SF0">
    <property type="entry name" value="WASH COMPLEX SUBUNIT 4"/>
    <property type="match status" value="1"/>
</dbReference>
<accession>A0AAD9N783</accession>
<feature type="compositionally biased region" description="Basic and acidic residues" evidence="1">
    <location>
        <begin position="1062"/>
        <end position="1089"/>
    </location>
</feature>
<feature type="domain" description="WASH complex subunit 4 N-terminal" evidence="3">
    <location>
        <begin position="33"/>
        <end position="599"/>
    </location>
</feature>
<dbReference type="Proteomes" id="UP001208570">
    <property type="component" value="Unassembled WGS sequence"/>
</dbReference>
<reference evidence="5" key="1">
    <citation type="journal article" date="2023" name="Mol. Biol. Evol.">
        <title>Third-Generation Sequencing Reveals the Adaptive Role of the Epigenome in Three Deep-Sea Polychaetes.</title>
        <authorList>
            <person name="Perez M."/>
            <person name="Aroh O."/>
            <person name="Sun Y."/>
            <person name="Lan Y."/>
            <person name="Juniper S.K."/>
            <person name="Young C.R."/>
            <person name="Angers B."/>
            <person name="Qian P.Y."/>
        </authorList>
    </citation>
    <scope>NUCLEOTIDE SEQUENCE</scope>
    <source>
        <strain evidence="5">P08H-3</strain>
    </source>
</reference>
<dbReference type="Pfam" id="PF14745">
    <property type="entry name" value="WASH-4_N"/>
    <property type="match status" value="1"/>
</dbReference>
<evidence type="ECO:0000313" key="5">
    <source>
        <dbReference type="EMBL" id="KAK2158033.1"/>
    </source>
</evidence>
<proteinExistence type="predicted"/>
<dbReference type="Pfam" id="PF14744">
    <property type="entry name" value="WASH-7_mid"/>
    <property type="match status" value="2"/>
</dbReference>
<dbReference type="GO" id="GO:0005768">
    <property type="term" value="C:endosome"/>
    <property type="evidence" value="ECO:0007669"/>
    <property type="project" value="TreeGrafter"/>
</dbReference>
<feature type="region of interest" description="Disordered" evidence="1">
    <location>
        <begin position="1062"/>
        <end position="1099"/>
    </location>
</feature>
<protein>
    <recommendedName>
        <fullName evidence="7">WASH complex subunit 4</fullName>
    </recommendedName>
</protein>
<dbReference type="GO" id="GO:0007032">
    <property type="term" value="P:endosome organization"/>
    <property type="evidence" value="ECO:0007669"/>
    <property type="project" value="TreeGrafter"/>
</dbReference>
<organism evidence="5 6">
    <name type="scientific">Paralvinella palmiformis</name>
    <dbReference type="NCBI Taxonomy" id="53620"/>
    <lineage>
        <taxon>Eukaryota</taxon>
        <taxon>Metazoa</taxon>
        <taxon>Spiralia</taxon>
        <taxon>Lophotrochozoa</taxon>
        <taxon>Annelida</taxon>
        <taxon>Polychaeta</taxon>
        <taxon>Sedentaria</taxon>
        <taxon>Canalipalpata</taxon>
        <taxon>Terebellida</taxon>
        <taxon>Terebelliformia</taxon>
        <taxon>Alvinellidae</taxon>
        <taxon>Paralvinella</taxon>
    </lineage>
</organism>
<gene>
    <name evidence="5" type="ORF">LSH36_178g02040</name>
</gene>
<dbReference type="EMBL" id="JAODUP010000178">
    <property type="protein sequence ID" value="KAK2158033.1"/>
    <property type="molecule type" value="Genomic_DNA"/>
</dbReference>
<evidence type="ECO:0008006" key="7">
    <source>
        <dbReference type="Google" id="ProtNLM"/>
    </source>
</evidence>
<dbReference type="InterPro" id="IPR028282">
    <property type="entry name" value="WASH-7_central"/>
</dbReference>
<dbReference type="InterPro" id="IPR027307">
    <property type="entry name" value="WASH7"/>
</dbReference>
<dbReference type="Pfam" id="PF14746">
    <property type="entry name" value="WASH-7_C"/>
    <property type="match status" value="1"/>
</dbReference>
<keyword evidence="6" id="KW-1185">Reference proteome</keyword>